<evidence type="ECO:0000313" key="2">
    <source>
        <dbReference type="EMBL" id="CAL6041054.1"/>
    </source>
</evidence>
<proteinExistence type="predicted"/>
<sequence>MGDSFESASIDTYNVICLEHQTPVRKIYAESKKIHIIIKEQELNGNVCSEFKAEDMGESVQIEQTDLLKIALQKVGLHVIGCLQGRLEQILLFKNCILAQLDLVCEYFEVDKRCEPNITVVLLTWI</sequence>
<dbReference type="EMBL" id="CATOUU010000714">
    <property type="protein sequence ID" value="CAI9943369.1"/>
    <property type="molecule type" value="Genomic_DNA"/>
</dbReference>
<dbReference type="EMBL" id="CAXDID020000147">
    <property type="protein sequence ID" value="CAL6041054.1"/>
    <property type="molecule type" value="Genomic_DNA"/>
</dbReference>
<evidence type="ECO:0000313" key="1">
    <source>
        <dbReference type="EMBL" id="CAI9943369.1"/>
    </source>
</evidence>
<evidence type="ECO:0000313" key="3">
    <source>
        <dbReference type="Proteomes" id="UP001642409"/>
    </source>
</evidence>
<comment type="caution">
    <text evidence="1">The sequence shown here is derived from an EMBL/GenBank/DDBJ whole genome shotgun (WGS) entry which is preliminary data.</text>
</comment>
<dbReference type="Proteomes" id="UP001642409">
    <property type="component" value="Unassembled WGS sequence"/>
</dbReference>
<dbReference type="AlphaFoldDB" id="A0AA86Q0Y2"/>
<keyword evidence="3" id="KW-1185">Reference proteome</keyword>
<accession>A0AA86Q0Y2</accession>
<gene>
    <name evidence="1" type="ORF">HINF_LOCUS31014</name>
    <name evidence="2" type="ORF">HINF_LOCUS38707</name>
</gene>
<reference evidence="2 3" key="2">
    <citation type="submission" date="2024-07" db="EMBL/GenBank/DDBJ databases">
        <authorList>
            <person name="Akdeniz Z."/>
        </authorList>
    </citation>
    <scope>NUCLEOTIDE SEQUENCE [LARGE SCALE GENOMIC DNA]</scope>
</reference>
<protein>
    <submittedName>
        <fullName evidence="2">Hypothetical_protein</fullName>
    </submittedName>
</protein>
<name>A0AA86Q0Y2_9EUKA</name>
<reference evidence="1" key="1">
    <citation type="submission" date="2023-06" db="EMBL/GenBank/DDBJ databases">
        <authorList>
            <person name="Kurt Z."/>
        </authorList>
    </citation>
    <scope>NUCLEOTIDE SEQUENCE</scope>
</reference>
<organism evidence="1">
    <name type="scientific">Hexamita inflata</name>
    <dbReference type="NCBI Taxonomy" id="28002"/>
    <lineage>
        <taxon>Eukaryota</taxon>
        <taxon>Metamonada</taxon>
        <taxon>Diplomonadida</taxon>
        <taxon>Hexamitidae</taxon>
        <taxon>Hexamitinae</taxon>
        <taxon>Hexamita</taxon>
    </lineage>
</organism>